<dbReference type="AlphaFoldDB" id="A0AAE6QB11"/>
<dbReference type="Pfam" id="PF10691">
    <property type="entry name" value="DUF2497"/>
    <property type="match status" value="1"/>
</dbReference>
<dbReference type="EMBL" id="CP033455">
    <property type="protein sequence ID" value="QGR03772.1"/>
    <property type="molecule type" value="Genomic_DNA"/>
</dbReference>
<dbReference type="RefSeq" id="WP_158406958.1">
    <property type="nucleotide sequence ID" value="NZ_CP033454.1"/>
</dbReference>
<dbReference type="InterPro" id="IPR019632">
    <property type="entry name" value="DUF2497"/>
</dbReference>
<dbReference type="Proteomes" id="UP000422822">
    <property type="component" value="Chromosome"/>
</dbReference>
<evidence type="ECO:0000313" key="1">
    <source>
        <dbReference type="EMBL" id="QGR03772.1"/>
    </source>
</evidence>
<sequence length="236" mass="26318">MSDTNNFQSLKDVIANIRKVMSSNDATDVITEQQDANNEILDLEDPENVVELNNIQCARNTLSGINQTFQAMADFSATVPISPVAQISIKPDIEVAVTKEKIYPDQLSSINQFISIEQSSQERRLTTKHTLSDGLSKIEGTTTSSEIKEIHHKNSLLSPESVFASSEEIKKLITQIHHYTAPPSVTTQNKSPTIEELVINILKPELSSWLNNNLQKIVQDIVEQEIKHIVKKSNQG</sequence>
<evidence type="ECO:0000313" key="2">
    <source>
        <dbReference type="Proteomes" id="UP000422822"/>
    </source>
</evidence>
<proteinExistence type="predicted"/>
<gene>
    <name evidence="1" type="ORF">EDL80_04390</name>
</gene>
<accession>A0AAE6QB11</accession>
<protein>
    <submittedName>
        <fullName evidence="1">DUF2497 domain-containing protein</fullName>
    </submittedName>
</protein>
<reference evidence="1 2" key="1">
    <citation type="submission" date="2018-10" db="EMBL/GenBank/DDBJ databases">
        <title>Propagation and draft genome sequences of three atypical Erhlichia ruminantium isolates.</title>
        <authorList>
            <person name="Liebenberg J."/>
            <person name="Steyn H."/>
            <person name="Josemans A."/>
            <person name="Zweygarth E."/>
        </authorList>
    </citation>
    <scope>NUCLEOTIDE SEQUENCE [LARGE SCALE GENOMIC DNA]</scope>
    <source>
        <strain evidence="1 2">Omatjenne</strain>
    </source>
</reference>
<organism evidence="1 2">
    <name type="scientific">Ehrlichia ruminantium</name>
    <name type="common">heartwater rickettsia</name>
    <name type="synonym">Cowdria ruminantium</name>
    <dbReference type="NCBI Taxonomy" id="779"/>
    <lineage>
        <taxon>Bacteria</taxon>
        <taxon>Pseudomonadati</taxon>
        <taxon>Pseudomonadota</taxon>
        <taxon>Alphaproteobacteria</taxon>
        <taxon>Rickettsiales</taxon>
        <taxon>Anaplasmataceae</taxon>
        <taxon>Ehrlichia</taxon>
    </lineage>
</organism>
<name>A0AAE6QB11_EHRRU</name>
<keyword evidence="2" id="KW-1185">Reference proteome</keyword>